<dbReference type="GO" id="GO:0006261">
    <property type="term" value="P:DNA-templated DNA replication"/>
    <property type="evidence" value="ECO:0007669"/>
    <property type="project" value="TreeGrafter"/>
</dbReference>
<dbReference type="Pfam" id="PF03104">
    <property type="entry name" value="DNA_pol_B_exo1"/>
    <property type="match status" value="1"/>
</dbReference>
<dbReference type="GO" id="GO:0003677">
    <property type="term" value="F:DNA binding"/>
    <property type="evidence" value="ECO:0007669"/>
    <property type="project" value="UniProtKB-KW"/>
</dbReference>
<dbReference type="InterPro" id="IPR023211">
    <property type="entry name" value="DNA_pol_palm_dom_sf"/>
</dbReference>
<comment type="caution">
    <text evidence="10">The sequence shown here is derived from an EMBL/GenBank/DDBJ whole genome shotgun (WGS) entry which is preliminary data.</text>
</comment>
<dbReference type="InterPro" id="IPR006133">
    <property type="entry name" value="DNA-dir_DNA_pol_B_exonuc"/>
</dbReference>
<evidence type="ECO:0000256" key="7">
    <source>
        <dbReference type="RuleBase" id="RU000442"/>
    </source>
</evidence>
<dbReference type="CDD" id="cd05781">
    <property type="entry name" value="DNA_polB_B3_exo"/>
    <property type="match status" value="1"/>
</dbReference>
<dbReference type="InterPro" id="IPR036397">
    <property type="entry name" value="RNaseH_sf"/>
</dbReference>
<dbReference type="InterPro" id="IPR012337">
    <property type="entry name" value="RNaseH-like_sf"/>
</dbReference>
<dbReference type="Gene3D" id="3.30.420.10">
    <property type="entry name" value="Ribonuclease H-like superfamily/Ribonuclease H"/>
    <property type="match status" value="1"/>
</dbReference>
<evidence type="ECO:0000313" key="10">
    <source>
        <dbReference type="EMBL" id="HGI43626.1"/>
    </source>
</evidence>
<name>A0A7C4FBG2_THEPE</name>
<keyword evidence="3 7" id="KW-0548">Nucleotidyltransferase</keyword>
<evidence type="ECO:0000256" key="5">
    <source>
        <dbReference type="ARBA" id="ARBA00023125"/>
    </source>
</evidence>
<reference evidence="10" key="1">
    <citation type="journal article" date="2020" name="mSystems">
        <title>Genome- and Community-Level Interaction Insights into Carbon Utilization and Element Cycling Functions of Hydrothermarchaeota in Hydrothermal Sediment.</title>
        <authorList>
            <person name="Zhou Z."/>
            <person name="Liu Y."/>
            <person name="Xu W."/>
            <person name="Pan J."/>
            <person name="Luo Z.H."/>
            <person name="Li M."/>
        </authorList>
    </citation>
    <scope>NUCLEOTIDE SEQUENCE [LARGE SCALE GENOMIC DNA]</scope>
    <source>
        <strain evidence="10">SpSt-735</strain>
    </source>
</reference>
<evidence type="ECO:0000256" key="2">
    <source>
        <dbReference type="ARBA" id="ARBA00022679"/>
    </source>
</evidence>
<dbReference type="AlphaFoldDB" id="A0A7C4FBG2"/>
<keyword evidence="7" id="KW-0235">DNA replication</keyword>
<dbReference type="PANTHER" id="PTHR10322:SF23">
    <property type="entry name" value="DNA POLYMERASE DELTA CATALYTIC SUBUNIT"/>
    <property type="match status" value="1"/>
</dbReference>
<dbReference type="Gene3D" id="1.10.287.690">
    <property type="entry name" value="Helix hairpin bin"/>
    <property type="match status" value="1"/>
</dbReference>
<evidence type="ECO:0000256" key="4">
    <source>
        <dbReference type="ARBA" id="ARBA00022932"/>
    </source>
</evidence>
<dbReference type="InterPro" id="IPR043502">
    <property type="entry name" value="DNA/RNA_pol_sf"/>
</dbReference>
<dbReference type="Gene3D" id="1.10.132.60">
    <property type="entry name" value="DNA polymerase family B, C-terminal domain"/>
    <property type="match status" value="1"/>
</dbReference>
<dbReference type="InterPro" id="IPR017964">
    <property type="entry name" value="DNA-dir_DNA_pol_B_CS"/>
</dbReference>
<evidence type="ECO:0000259" key="8">
    <source>
        <dbReference type="Pfam" id="PF00136"/>
    </source>
</evidence>
<comment type="similarity">
    <text evidence="1 7">Belongs to the DNA polymerase type-B family.</text>
</comment>
<dbReference type="SUPFAM" id="SSF53098">
    <property type="entry name" value="Ribonuclease H-like"/>
    <property type="match status" value="1"/>
</dbReference>
<proteinExistence type="inferred from homology"/>
<protein>
    <recommendedName>
        <fullName evidence="7">DNA polymerase</fullName>
        <ecNumber evidence="7">2.7.7.7</ecNumber>
    </recommendedName>
</protein>
<feature type="domain" description="DNA-directed DNA polymerase family B exonuclease" evidence="9">
    <location>
        <begin position="113"/>
        <end position="295"/>
    </location>
</feature>
<keyword evidence="2 7" id="KW-0808">Transferase</keyword>
<dbReference type="CDD" id="cd05536">
    <property type="entry name" value="POLBc_B3"/>
    <property type="match status" value="1"/>
</dbReference>
<organism evidence="10">
    <name type="scientific">Thermofilum pendens</name>
    <dbReference type="NCBI Taxonomy" id="2269"/>
    <lineage>
        <taxon>Archaea</taxon>
        <taxon>Thermoproteota</taxon>
        <taxon>Thermoprotei</taxon>
        <taxon>Thermofilales</taxon>
        <taxon>Thermofilaceae</taxon>
        <taxon>Thermofilum</taxon>
    </lineage>
</organism>
<gene>
    <name evidence="10" type="ORF">ENV17_04505</name>
</gene>
<evidence type="ECO:0000256" key="3">
    <source>
        <dbReference type="ARBA" id="ARBA00022695"/>
    </source>
</evidence>
<dbReference type="Gene3D" id="3.30.342.10">
    <property type="entry name" value="DNA Polymerase, chain B, domain 1"/>
    <property type="match status" value="1"/>
</dbReference>
<evidence type="ECO:0000259" key="9">
    <source>
        <dbReference type="Pfam" id="PF03104"/>
    </source>
</evidence>
<accession>A0A7C4FBG2</accession>
<dbReference type="InterPro" id="IPR042087">
    <property type="entry name" value="DNA_pol_B_thumb"/>
</dbReference>
<dbReference type="InterPro" id="IPR006172">
    <property type="entry name" value="DNA-dir_DNA_pol_B"/>
</dbReference>
<dbReference type="PRINTS" id="PR00106">
    <property type="entry name" value="DNAPOLB"/>
</dbReference>
<sequence>MEELEFWLLDASYEVVDGVPEVQLWGVDKSGRRVLVVDRSFRPYFYVLPSEDLESVLRRLSSALAAHELLGLEPVQKKYYGRPVNAIKVTLRNPRSVPEAREAAAKVRGVSEVLEADIRFYMRYMVDNDVKPSAWHYVKVKELPKPANLHVDAVYMAVERPVYVGGAPPSLRLYAFDIECYNRYGEPLPERDPVIMVSRATREGVETFTADSGEASLIKEFLEDFWSTDPDVVLGYNSNRFDIPYLLKRAHENGLRLKLGRNSGEPAQSVYGHFSIVGRANIDLYDYASELVGVKLKTLDMVAEYLGLVKRSERVLLDASRIYEYWDKSELRETLVQYSADDARSTYLIGEAVLPFAIQLSEVVGLPLDQIFAASVGNRVEWFLIRQAFKHGELVPNSKERREETYKGAIVLTPKPGIHRNVAVLDFSSMYPNIMIKYNISPDTYVPPTEEVPDDEVYIVPEVGHRFRKQPPGFYRKVLEELLRVRREIVKRMKELPPGSEEYRILEERQKAVKVVTNAVYGYSGWAPARWYMREVAEATTACGRVLIKETIKFAQQIGLNVIYGDTDSIFVYHDPDKVQKLIEYVERNLGFEIKVDKIYTKVFFTEAKKRYCGLLEDGRVDIVGLEAVRGDWAEISKDIQERVVEIVLRDEDPRKAAEYVKSTIADLYSGKIPLEKLVIWKTLAKELDEYEVDAPHVQAAKILAKMGYRIYKGMKIGYIVTKEGGGRVSERAKPYILVRSPQEVDVEYYVKHQIVPAALRVLEYFGIREEHLTSARRQATLLDFFGAA</sequence>
<dbReference type="EMBL" id="DTFI01000111">
    <property type="protein sequence ID" value="HGI43626.1"/>
    <property type="molecule type" value="Genomic_DNA"/>
</dbReference>
<dbReference type="Gene3D" id="3.90.1600.10">
    <property type="entry name" value="Palm domain of DNA polymerase"/>
    <property type="match status" value="1"/>
</dbReference>
<keyword evidence="5 7" id="KW-0238">DNA-binding</keyword>
<dbReference type="PANTHER" id="PTHR10322">
    <property type="entry name" value="DNA POLYMERASE CATALYTIC SUBUNIT"/>
    <property type="match status" value="1"/>
</dbReference>
<dbReference type="InterPro" id="IPR050240">
    <property type="entry name" value="DNA_pol_type-B"/>
</dbReference>
<dbReference type="Pfam" id="PF00136">
    <property type="entry name" value="DNA_pol_B"/>
    <property type="match status" value="1"/>
</dbReference>
<dbReference type="SUPFAM" id="SSF56672">
    <property type="entry name" value="DNA/RNA polymerases"/>
    <property type="match status" value="1"/>
</dbReference>
<evidence type="ECO:0000256" key="1">
    <source>
        <dbReference type="ARBA" id="ARBA00005755"/>
    </source>
</evidence>
<dbReference type="EC" id="2.7.7.7" evidence="7"/>
<feature type="domain" description="DNA-directed DNA polymerase family B multifunctional" evidence="8">
    <location>
        <begin position="368"/>
        <end position="764"/>
    </location>
</feature>
<keyword evidence="4 7" id="KW-0239">DNA-directed DNA polymerase</keyword>
<dbReference type="SMART" id="SM00486">
    <property type="entry name" value="POLBc"/>
    <property type="match status" value="1"/>
</dbReference>
<dbReference type="NCBIfam" id="TIGR00592">
    <property type="entry name" value="pol2"/>
    <property type="match status" value="1"/>
</dbReference>
<evidence type="ECO:0000256" key="6">
    <source>
        <dbReference type="ARBA" id="ARBA00049244"/>
    </source>
</evidence>
<dbReference type="GO" id="GO:0003887">
    <property type="term" value="F:DNA-directed DNA polymerase activity"/>
    <property type="evidence" value="ECO:0007669"/>
    <property type="project" value="UniProtKB-KW"/>
</dbReference>
<dbReference type="GO" id="GO:0000166">
    <property type="term" value="F:nucleotide binding"/>
    <property type="evidence" value="ECO:0007669"/>
    <property type="project" value="InterPro"/>
</dbReference>
<comment type="catalytic activity">
    <reaction evidence="6 7">
        <text>DNA(n) + a 2'-deoxyribonucleoside 5'-triphosphate = DNA(n+1) + diphosphate</text>
        <dbReference type="Rhea" id="RHEA:22508"/>
        <dbReference type="Rhea" id="RHEA-COMP:17339"/>
        <dbReference type="Rhea" id="RHEA-COMP:17340"/>
        <dbReference type="ChEBI" id="CHEBI:33019"/>
        <dbReference type="ChEBI" id="CHEBI:61560"/>
        <dbReference type="ChEBI" id="CHEBI:173112"/>
        <dbReference type="EC" id="2.7.7.7"/>
    </reaction>
</comment>
<dbReference type="InterPro" id="IPR006134">
    <property type="entry name" value="DNA-dir_DNA_pol_B_multi_dom"/>
</dbReference>
<dbReference type="PROSITE" id="PS00116">
    <property type="entry name" value="DNA_POLYMERASE_B"/>
    <property type="match status" value="1"/>
</dbReference>